<accession>A0A918N8R7</accession>
<proteinExistence type="predicted"/>
<dbReference type="Proteomes" id="UP000645555">
    <property type="component" value="Unassembled WGS sequence"/>
</dbReference>
<evidence type="ECO:0000313" key="2">
    <source>
        <dbReference type="EMBL" id="GGX48084.1"/>
    </source>
</evidence>
<reference evidence="2" key="1">
    <citation type="journal article" date="2014" name="Int. J. Syst. Evol. Microbiol.">
        <title>Complete genome sequence of Corynebacterium casei LMG S-19264T (=DSM 44701T), isolated from a smear-ripened cheese.</title>
        <authorList>
            <consortium name="US DOE Joint Genome Institute (JGI-PGF)"/>
            <person name="Walter F."/>
            <person name="Albersmeier A."/>
            <person name="Kalinowski J."/>
            <person name="Ruckert C."/>
        </authorList>
    </citation>
    <scope>NUCLEOTIDE SEQUENCE</scope>
    <source>
        <strain evidence="2">JCM 4956</strain>
    </source>
</reference>
<protein>
    <submittedName>
        <fullName evidence="2">Uncharacterized protein</fullName>
    </submittedName>
</protein>
<sequence length="68" mass="7269">MTLSTREETDGPEDIGTIDRRTADGIGLDGRAEPAPAAGSGVTGLNDGTTRQVLVRLRFDFIARRDLP</sequence>
<gene>
    <name evidence="2" type="ORF">GCM10010515_14000</name>
</gene>
<feature type="region of interest" description="Disordered" evidence="1">
    <location>
        <begin position="1"/>
        <end position="47"/>
    </location>
</feature>
<comment type="caution">
    <text evidence="2">The sequence shown here is derived from an EMBL/GenBank/DDBJ whole genome shotgun (WGS) entry which is preliminary data.</text>
</comment>
<evidence type="ECO:0000256" key="1">
    <source>
        <dbReference type="SAM" id="MobiDB-lite"/>
    </source>
</evidence>
<name>A0A918N8R7_9ACTN</name>
<reference evidence="2" key="2">
    <citation type="submission" date="2020-09" db="EMBL/GenBank/DDBJ databases">
        <authorList>
            <person name="Sun Q."/>
            <person name="Ohkuma M."/>
        </authorList>
    </citation>
    <scope>NUCLEOTIDE SEQUENCE</scope>
    <source>
        <strain evidence="2">JCM 4956</strain>
    </source>
</reference>
<keyword evidence="3" id="KW-1185">Reference proteome</keyword>
<evidence type="ECO:0000313" key="3">
    <source>
        <dbReference type="Proteomes" id="UP000645555"/>
    </source>
</evidence>
<dbReference type="AlphaFoldDB" id="A0A918N8R7"/>
<dbReference type="EMBL" id="BMWD01000003">
    <property type="protein sequence ID" value="GGX48084.1"/>
    <property type="molecule type" value="Genomic_DNA"/>
</dbReference>
<organism evidence="2 3">
    <name type="scientific">Streptomyces fructofermentans</name>
    <dbReference type="NCBI Taxonomy" id="152141"/>
    <lineage>
        <taxon>Bacteria</taxon>
        <taxon>Bacillati</taxon>
        <taxon>Actinomycetota</taxon>
        <taxon>Actinomycetes</taxon>
        <taxon>Kitasatosporales</taxon>
        <taxon>Streptomycetaceae</taxon>
        <taxon>Streptomyces</taxon>
    </lineage>
</organism>